<sequence length="67" mass="7056">MGIFFRDSKKIGPVSINTSSGGLGGSVKIGPARITRRADGRSTISIRNGSGLNYTKSLGSLFGKKKR</sequence>
<dbReference type="eggNOG" id="ENOG5031MP0">
    <property type="taxonomic scope" value="Bacteria"/>
</dbReference>
<dbReference type="RefSeq" id="WP_013889245.1">
    <property type="nucleotide sequence ID" value="NC_015673.1"/>
</dbReference>
<dbReference type="AlphaFoldDB" id="F8E2N8"/>
<reference evidence="2 3" key="1">
    <citation type="journal article" date="2012" name="BMC Genomics">
        <title>Complete genome sequence, lifestyle, and multi-drug resistance of the human pathogen Corynebacterium resistens DSM 45100 isolated from blood samples of a leukemia patient.</title>
        <authorList>
            <person name="Schroder J."/>
            <person name="Maus I."/>
            <person name="Meyer K."/>
            <person name="Wordemann S."/>
            <person name="Blom J."/>
            <person name="Jaenicke S."/>
            <person name="Schneider J."/>
            <person name="Trost E."/>
            <person name="Tauch A."/>
        </authorList>
    </citation>
    <scope>NUCLEOTIDE SEQUENCE [LARGE SCALE GENOMIC DNA]</scope>
    <source>
        <strain evidence="3">DSM 45100 / JCM 12819 / CCUG 50093 / GTC 2026 / SICGH 158</strain>
    </source>
</reference>
<protein>
    <recommendedName>
        <fullName evidence="1">DUF4236 domain-containing protein</fullName>
    </recommendedName>
</protein>
<proteinExistence type="predicted"/>
<dbReference type="EMBL" id="CP002857">
    <property type="protein sequence ID" value="AEI10261.1"/>
    <property type="molecule type" value="Genomic_DNA"/>
</dbReference>
<dbReference type="InterPro" id="IPR025330">
    <property type="entry name" value="DUF4236"/>
</dbReference>
<dbReference type="Proteomes" id="UP000000492">
    <property type="component" value="Chromosome"/>
</dbReference>
<dbReference type="STRING" id="662755.CRES_1908"/>
<keyword evidence="3" id="KW-1185">Reference proteome</keyword>
<dbReference type="HOGENOM" id="CLU_2805195_0_0_11"/>
<name>F8E2N8_CORRG</name>
<gene>
    <name evidence="2" type="ordered locus">CRES_1908</name>
</gene>
<accession>F8E2N8</accession>
<dbReference type="OrthoDB" id="3297468at2"/>
<organism evidence="2 3">
    <name type="scientific">Corynebacterium resistens (strain DSM 45100 / JCM 12819 / GTC 2026 / SICGH 158)</name>
    <dbReference type="NCBI Taxonomy" id="662755"/>
    <lineage>
        <taxon>Bacteria</taxon>
        <taxon>Bacillati</taxon>
        <taxon>Actinomycetota</taxon>
        <taxon>Actinomycetes</taxon>
        <taxon>Mycobacteriales</taxon>
        <taxon>Corynebacteriaceae</taxon>
        <taxon>Corynebacterium</taxon>
    </lineage>
</organism>
<evidence type="ECO:0000259" key="1">
    <source>
        <dbReference type="Pfam" id="PF14020"/>
    </source>
</evidence>
<feature type="domain" description="DUF4236" evidence="1">
    <location>
        <begin position="5"/>
        <end position="55"/>
    </location>
</feature>
<dbReference type="KEGG" id="crd:CRES_1908"/>
<dbReference type="Pfam" id="PF14020">
    <property type="entry name" value="DUF4236"/>
    <property type="match status" value="1"/>
</dbReference>
<evidence type="ECO:0000313" key="3">
    <source>
        <dbReference type="Proteomes" id="UP000000492"/>
    </source>
</evidence>
<evidence type="ECO:0000313" key="2">
    <source>
        <dbReference type="EMBL" id="AEI10261.1"/>
    </source>
</evidence>